<dbReference type="Proteomes" id="UP000887540">
    <property type="component" value="Unplaced"/>
</dbReference>
<protein>
    <submittedName>
        <fullName evidence="3">Uncharacterized protein</fullName>
    </submittedName>
</protein>
<proteinExistence type="predicted"/>
<evidence type="ECO:0000256" key="1">
    <source>
        <dbReference type="SAM" id="SignalP"/>
    </source>
</evidence>
<feature type="chain" id="PRO_5037218340" evidence="1">
    <location>
        <begin position="23"/>
        <end position="66"/>
    </location>
</feature>
<dbReference type="WBParaSite" id="ACRNAN_Path_757.g2864.t1">
    <property type="protein sequence ID" value="ACRNAN_Path_757.g2864.t1"/>
    <property type="gene ID" value="ACRNAN_Path_757.g2864"/>
</dbReference>
<keyword evidence="2" id="KW-1185">Reference proteome</keyword>
<sequence>MKFLSAIVVVFIFAAFLFLTQANMYSCGYQDCEPCYSSCVSSCEAGASDAYEAAGCRGSCSSICGC</sequence>
<feature type="signal peptide" evidence="1">
    <location>
        <begin position="1"/>
        <end position="22"/>
    </location>
</feature>
<dbReference type="AlphaFoldDB" id="A0A914CAZ5"/>
<name>A0A914CAZ5_9BILA</name>
<organism evidence="2 3">
    <name type="scientific">Acrobeloides nanus</name>
    <dbReference type="NCBI Taxonomy" id="290746"/>
    <lineage>
        <taxon>Eukaryota</taxon>
        <taxon>Metazoa</taxon>
        <taxon>Ecdysozoa</taxon>
        <taxon>Nematoda</taxon>
        <taxon>Chromadorea</taxon>
        <taxon>Rhabditida</taxon>
        <taxon>Tylenchina</taxon>
        <taxon>Cephalobomorpha</taxon>
        <taxon>Cephaloboidea</taxon>
        <taxon>Cephalobidae</taxon>
        <taxon>Acrobeloides</taxon>
    </lineage>
</organism>
<accession>A0A914CAZ5</accession>
<keyword evidence="1" id="KW-0732">Signal</keyword>
<reference evidence="3" key="1">
    <citation type="submission" date="2022-11" db="UniProtKB">
        <authorList>
            <consortium name="WormBaseParasite"/>
        </authorList>
    </citation>
    <scope>IDENTIFICATION</scope>
</reference>
<evidence type="ECO:0000313" key="3">
    <source>
        <dbReference type="WBParaSite" id="ACRNAN_Path_757.g2864.t1"/>
    </source>
</evidence>
<evidence type="ECO:0000313" key="2">
    <source>
        <dbReference type="Proteomes" id="UP000887540"/>
    </source>
</evidence>